<protein>
    <submittedName>
        <fullName evidence="1">Uncharacterized protein</fullName>
    </submittedName>
</protein>
<proteinExistence type="predicted"/>
<reference evidence="1" key="2">
    <citation type="submission" date="2023-01" db="EMBL/GenBank/DDBJ databases">
        <authorList>
            <person name="Petersen C."/>
        </authorList>
    </citation>
    <scope>NUCLEOTIDE SEQUENCE</scope>
    <source>
        <strain evidence="1">IBT 17514</strain>
    </source>
</reference>
<dbReference type="EMBL" id="JAQJAN010000005">
    <property type="protein sequence ID" value="KAJ5728297.1"/>
    <property type="molecule type" value="Genomic_DNA"/>
</dbReference>
<accession>A0AAD6HNX4</accession>
<evidence type="ECO:0000313" key="1">
    <source>
        <dbReference type="EMBL" id="KAJ5728297.1"/>
    </source>
</evidence>
<dbReference type="AlphaFoldDB" id="A0AAD6HNX4"/>
<gene>
    <name evidence="1" type="ORF">N7493_004627</name>
</gene>
<name>A0AAD6HNX4_9EURO</name>
<dbReference type="Proteomes" id="UP001215712">
    <property type="component" value="Unassembled WGS sequence"/>
</dbReference>
<sequence length="79" mass="8377">MVTVTSTIILKLGSCFKPHLNLFKVFGARIAAGSQQHSRGLFVGLFVEEGIVPIGSDNAVLAFASEVIIASGDWEILMG</sequence>
<reference evidence="1" key="1">
    <citation type="journal article" date="2023" name="IMA Fungus">
        <title>Comparative genomic study of the Penicillium genus elucidates a diverse pangenome and 15 lateral gene transfer events.</title>
        <authorList>
            <person name="Petersen C."/>
            <person name="Sorensen T."/>
            <person name="Nielsen M.R."/>
            <person name="Sondergaard T.E."/>
            <person name="Sorensen J.L."/>
            <person name="Fitzpatrick D.A."/>
            <person name="Frisvad J.C."/>
            <person name="Nielsen K.L."/>
        </authorList>
    </citation>
    <scope>NUCLEOTIDE SEQUENCE</scope>
    <source>
        <strain evidence="1">IBT 17514</strain>
    </source>
</reference>
<comment type="caution">
    <text evidence="1">The sequence shown here is derived from an EMBL/GenBank/DDBJ whole genome shotgun (WGS) entry which is preliminary data.</text>
</comment>
<organism evidence="1 2">
    <name type="scientific">Penicillium malachiteum</name>
    <dbReference type="NCBI Taxonomy" id="1324776"/>
    <lineage>
        <taxon>Eukaryota</taxon>
        <taxon>Fungi</taxon>
        <taxon>Dikarya</taxon>
        <taxon>Ascomycota</taxon>
        <taxon>Pezizomycotina</taxon>
        <taxon>Eurotiomycetes</taxon>
        <taxon>Eurotiomycetidae</taxon>
        <taxon>Eurotiales</taxon>
        <taxon>Aspergillaceae</taxon>
        <taxon>Penicillium</taxon>
    </lineage>
</organism>
<evidence type="ECO:0000313" key="2">
    <source>
        <dbReference type="Proteomes" id="UP001215712"/>
    </source>
</evidence>
<keyword evidence="2" id="KW-1185">Reference proteome</keyword>